<sequence length="1090" mass="119792">MQNKKIQNSIISFMLIVSTILMPLSFIPKKVEAQSVSGYASGLAPMIATLPQCKEVINNGVKNLFNGISGLFSSDSSDSGGGTLGNMMSKKTQKGLLDQQWQIDHPSKLLFFESNENSLKSVSDSAANSFDNIQVFDTEANKKLDSLQKDSQEIKQSTESINTNSTCIQSIGRLIIKMLLQKLTISTVTWINNGFDGKPAFLQDPGKFFKDIARTEILQFGAEINDPKLFPFGKVWMKNTAAAFNNKFQDNAQYSLDKEIQKYDPKSSAETFREDFSQGGWNAWTAMTQSPANNPIGFKIIADNEIQKRLAGTTQSTAEQVHEALSQANGFLGDERCVDPPGITKTQEDAAWRETPSRKICNKHEYVTPGKMISDKATEVLGYQNNAYLNVEDLNDAVAAITDALLGQFSQYIYNKGFANIGTEGSDGTLIFDTSYSTGEYRSQTEKDFTPSQLSNSWLQANPDFDIRTDLTQALIDEQRTYSDKLKIQNRELISTTDNGDYKLNDDIKSSTYGQSNAYGLIPTIYQLDYCIPGPHPGWEDDSRRVLAAATNAILPETAESLKDLESEQVIDMVKAVGGTAAGLVAMSVLAAPAAALIGVAVGSSLFPVVGTVVGALVGFVVGFLIDLFAGDDPGLNVRTYYSGVIASFSGYLPNYRSKYDARIPYISSKTGTVSVLNSMLDRYAIIMGKTYFSDPELLPTVRGEAIKNFEQLTGYAQMSKNNEDKIYSLKTTINILGEIKEKVDILNNKLEYSEANNGTYTKEDFENELKEQINAFARVSSDMVNGNDIFNVDDLTKQIIDKRNDIYVHLLKGPSGCEVEIEANSLKPADKQKKFMSAANKICPAGFSGAYPICTATKIDICPAGWTGTYPTCTATKKTCPAGWIGTYPDCSDTTGSGSCQTNWTGTYPTCKAPIERTSCPTGWEGTYPTCTAIKKACPDGYQELTELTLDGIYPTCLDRSNGGVYNEKGNWNNFDGNSIKRATYPFPILYDYNLLINNKIFDIPDPLNENETGAKVYNNKIPANYGSAGGPGFLNFIYFSSENQPGKGNNRRGAERLHIEDLVPQSQDDISSRDRSIGDIFEKMIGIY</sequence>
<keyword evidence="1" id="KW-0812">Transmembrane</keyword>
<evidence type="ECO:0000313" key="3">
    <source>
        <dbReference type="Proteomes" id="UP000228613"/>
    </source>
</evidence>
<keyword evidence="1" id="KW-0472">Membrane</keyword>
<evidence type="ECO:0000256" key="1">
    <source>
        <dbReference type="SAM" id="Phobius"/>
    </source>
</evidence>
<name>A0A2J0JHF2_9BACT</name>
<gene>
    <name evidence="2" type="ORF">COU48_02335</name>
</gene>
<dbReference type="Proteomes" id="UP000228613">
    <property type="component" value="Unassembled WGS sequence"/>
</dbReference>
<dbReference type="AlphaFoldDB" id="A0A2J0JHF2"/>
<reference evidence="3" key="1">
    <citation type="submission" date="2017-09" db="EMBL/GenBank/DDBJ databases">
        <title>Depth-based differentiation of microbial function through sediment-hosted aquifers and enrichment of novel symbionts in the deep terrestrial subsurface.</title>
        <authorList>
            <person name="Probst A.J."/>
            <person name="Ladd B."/>
            <person name="Jarett J.K."/>
            <person name="Geller-Mcgrath D.E."/>
            <person name="Sieber C.M.K."/>
            <person name="Emerson J.B."/>
            <person name="Anantharaman K."/>
            <person name="Thomas B.C."/>
            <person name="Malmstrom R."/>
            <person name="Stieglmeier M."/>
            <person name="Klingl A."/>
            <person name="Woyke T."/>
            <person name="Ryan C.M."/>
            <person name="Banfield J.F."/>
        </authorList>
    </citation>
    <scope>NUCLEOTIDE SEQUENCE [LARGE SCALE GENOMIC DNA]</scope>
</reference>
<dbReference type="EMBL" id="PFCP01000059">
    <property type="protein sequence ID" value="PIR68753.1"/>
    <property type="molecule type" value="Genomic_DNA"/>
</dbReference>
<accession>A0A2J0JHF2</accession>
<feature type="transmembrane region" description="Helical" evidence="1">
    <location>
        <begin position="581"/>
        <end position="602"/>
    </location>
</feature>
<feature type="transmembrane region" description="Helical" evidence="1">
    <location>
        <begin position="609"/>
        <end position="630"/>
    </location>
</feature>
<proteinExistence type="predicted"/>
<organism evidence="2 3">
    <name type="scientific">Candidatus Nomurabacteria bacterium CG10_big_fil_rev_8_21_14_0_10_03_31_7</name>
    <dbReference type="NCBI Taxonomy" id="1974730"/>
    <lineage>
        <taxon>Bacteria</taxon>
        <taxon>Candidatus Nomuraibacteriota</taxon>
    </lineage>
</organism>
<protein>
    <submittedName>
        <fullName evidence="2">Uncharacterized protein</fullName>
    </submittedName>
</protein>
<comment type="caution">
    <text evidence="2">The sequence shown here is derived from an EMBL/GenBank/DDBJ whole genome shotgun (WGS) entry which is preliminary data.</text>
</comment>
<keyword evidence="1" id="KW-1133">Transmembrane helix</keyword>
<evidence type="ECO:0000313" key="2">
    <source>
        <dbReference type="EMBL" id="PIR68753.1"/>
    </source>
</evidence>